<protein>
    <submittedName>
        <fullName evidence="1">Uncharacterized protein</fullName>
    </submittedName>
</protein>
<gene>
    <name evidence="1" type="ORF">PENTCL1PPCAC_16194</name>
</gene>
<accession>A0AAV5TI60</accession>
<feature type="non-terminal residue" evidence="1">
    <location>
        <position position="1"/>
    </location>
</feature>
<name>A0AAV5TI60_9BILA</name>
<organism evidence="1 2">
    <name type="scientific">Pristionchus entomophagus</name>
    <dbReference type="NCBI Taxonomy" id="358040"/>
    <lineage>
        <taxon>Eukaryota</taxon>
        <taxon>Metazoa</taxon>
        <taxon>Ecdysozoa</taxon>
        <taxon>Nematoda</taxon>
        <taxon>Chromadorea</taxon>
        <taxon>Rhabditida</taxon>
        <taxon>Rhabditina</taxon>
        <taxon>Diplogasteromorpha</taxon>
        <taxon>Diplogasteroidea</taxon>
        <taxon>Neodiplogasteridae</taxon>
        <taxon>Pristionchus</taxon>
    </lineage>
</organism>
<sequence>YPPAMNVLESGMYKNVNLDVAPSAQPSGLDLPLNDISTLRFFFNLGVHQSRVVLHSQKMAKTAAESQPLHFIPAAPVVAPAARAVLNLQQQLQAIQASLQLQLQKQLQQAASAAAAQPQPTINLSS</sequence>
<comment type="caution">
    <text evidence="1">The sequence shown here is derived from an EMBL/GenBank/DDBJ whole genome shotgun (WGS) entry which is preliminary data.</text>
</comment>
<dbReference type="Proteomes" id="UP001432027">
    <property type="component" value="Unassembled WGS sequence"/>
</dbReference>
<keyword evidence="2" id="KW-1185">Reference proteome</keyword>
<reference evidence="1" key="1">
    <citation type="submission" date="2023-10" db="EMBL/GenBank/DDBJ databases">
        <title>Genome assembly of Pristionchus species.</title>
        <authorList>
            <person name="Yoshida K."/>
            <person name="Sommer R.J."/>
        </authorList>
    </citation>
    <scope>NUCLEOTIDE SEQUENCE</scope>
    <source>
        <strain evidence="1">RS0144</strain>
    </source>
</reference>
<dbReference type="EMBL" id="BTSX01000004">
    <property type="protein sequence ID" value="GMS94019.1"/>
    <property type="molecule type" value="Genomic_DNA"/>
</dbReference>
<feature type="non-terminal residue" evidence="1">
    <location>
        <position position="126"/>
    </location>
</feature>
<dbReference type="AlphaFoldDB" id="A0AAV5TI60"/>
<proteinExistence type="predicted"/>
<evidence type="ECO:0000313" key="2">
    <source>
        <dbReference type="Proteomes" id="UP001432027"/>
    </source>
</evidence>
<evidence type="ECO:0000313" key="1">
    <source>
        <dbReference type="EMBL" id="GMS94019.1"/>
    </source>
</evidence>